<reference evidence="1 2" key="1">
    <citation type="submission" date="2016-08" db="EMBL/GenBank/DDBJ databases">
        <authorList>
            <person name="Seilhamer J.J."/>
        </authorList>
    </citation>
    <scope>NUCLEOTIDE SEQUENCE [LARGE SCALE GENOMIC DNA]</scope>
    <source>
        <strain evidence="1 2">DX4</strain>
    </source>
</reference>
<dbReference type="RefSeq" id="WP_069381154.1">
    <property type="nucleotide sequence ID" value="NZ_CP017141.1"/>
</dbReference>
<dbReference type="AlphaFoldDB" id="A0A1D7QLE5"/>
<dbReference type="Proteomes" id="UP000094313">
    <property type="component" value="Chromosome"/>
</dbReference>
<keyword evidence="2" id="KW-1185">Reference proteome</keyword>
<name>A0A1D7QLE5_9SPHI</name>
<dbReference type="KEGG" id="psty:BFS30_21415"/>
<sequence length="100" mass="11486">MNISQKQAILNSMESILSFNFDQLVLDSNPSGNVDEIKFGKYSVHDFKVTYLKIFKQLKLELESGLGLMSPNQDVFNDQFGQVVLDSESSNFYTYRQNFT</sequence>
<evidence type="ECO:0000313" key="2">
    <source>
        <dbReference type="Proteomes" id="UP000094313"/>
    </source>
</evidence>
<accession>A0A1D7QLE5</accession>
<evidence type="ECO:0000313" key="1">
    <source>
        <dbReference type="EMBL" id="AOM79492.1"/>
    </source>
</evidence>
<gene>
    <name evidence="1" type="ORF">BFS30_21415</name>
</gene>
<organism evidence="1 2">
    <name type="scientific">Pedobacter steynii</name>
    <dbReference type="NCBI Taxonomy" id="430522"/>
    <lineage>
        <taxon>Bacteria</taxon>
        <taxon>Pseudomonadati</taxon>
        <taxon>Bacteroidota</taxon>
        <taxon>Sphingobacteriia</taxon>
        <taxon>Sphingobacteriales</taxon>
        <taxon>Sphingobacteriaceae</taxon>
        <taxon>Pedobacter</taxon>
    </lineage>
</organism>
<protein>
    <submittedName>
        <fullName evidence="1">Uncharacterized protein</fullName>
    </submittedName>
</protein>
<proteinExistence type="predicted"/>
<dbReference type="EMBL" id="CP017141">
    <property type="protein sequence ID" value="AOM79492.1"/>
    <property type="molecule type" value="Genomic_DNA"/>
</dbReference>